<dbReference type="InterPro" id="IPR050904">
    <property type="entry name" value="Adhesion/Biosynth-related"/>
</dbReference>
<dbReference type="PROSITE" id="PS50213">
    <property type="entry name" value="FAS1"/>
    <property type="match status" value="2"/>
</dbReference>
<keyword evidence="3" id="KW-1185">Reference proteome</keyword>
<dbReference type="InterPro" id="IPR036378">
    <property type="entry name" value="FAS1_dom_sf"/>
</dbReference>
<dbReference type="AlphaFoldDB" id="A0A4P9YTY7"/>
<feature type="non-terminal residue" evidence="2">
    <location>
        <position position="253"/>
    </location>
</feature>
<dbReference type="OrthoDB" id="7700931at2759"/>
<evidence type="ECO:0000313" key="3">
    <source>
        <dbReference type="Proteomes" id="UP000278143"/>
    </source>
</evidence>
<evidence type="ECO:0000259" key="1">
    <source>
        <dbReference type="PROSITE" id="PS50213"/>
    </source>
</evidence>
<name>A0A4P9YTY7_9FUNG</name>
<reference evidence="3" key="1">
    <citation type="journal article" date="2018" name="Nat. Microbiol.">
        <title>Leveraging single-cell genomics to expand the fungal tree of life.</title>
        <authorList>
            <person name="Ahrendt S.R."/>
            <person name="Quandt C.A."/>
            <person name="Ciobanu D."/>
            <person name="Clum A."/>
            <person name="Salamov A."/>
            <person name="Andreopoulos B."/>
            <person name="Cheng J.F."/>
            <person name="Woyke T."/>
            <person name="Pelin A."/>
            <person name="Henrissat B."/>
            <person name="Reynolds N.K."/>
            <person name="Benny G.L."/>
            <person name="Smith M.E."/>
            <person name="James T.Y."/>
            <person name="Grigoriev I.V."/>
        </authorList>
    </citation>
    <scope>NUCLEOTIDE SEQUENCE [LARGE SCALE GENOMIC DNA]</scope>
    <source>
        <strain evidence="3">Benny S71-1</strain>
    </source>
</reference>
<sequence length="253" mass="28317">MLLGRDLLAGVHASTTVIDVLSQSANFSQVVTALQLSRLIPYINTLPNCTFFAPTDDAFALRADLRLLMAHAHQGREQARQALRRQLLYHLVPGDRWDRQHLLEQSISTQEMDARERVLNSAYVNGTWMNGTGVAMRVELSMSADAAKTTMALPAMEMRVGDSANVLRPDLLATRGVVHEMDDFVVPPPDIATLLAHMADTDQARMALARIALDRRLSGPGPWTIFLPEDEPFHEMHWVARRYLAHDRGMDDL</sequence>
<dbReference type="Proteomes" id="UP000278143">
    <property type="component" value="Unassembled WGS sequence"/>
</dbReference>
<dbReference type="PANTHER" id="PTHR10900">
    <property type="entry name" value="PERIOSTIN-RELATED"/>
    <property type="match status" value="1"/>
</dbReference>
<evidence type="ECO:0000313" key="2">
    <source>
        <dbReference type="EMBL" id="RKP22310.1"/>
    </source>
</evidence>
<dbReference type="Pfam" id="PF02469">
    <property type="entry name" value="Fasciclin"/>
    <property type="match status" value="1"/>
</dbReference>
<gene>
    <name evidence="2" type="ORF">SYNPS1DRAFT_25999</name>
</gene>
<dbReference type="PANTHER" id="PTHR10900:SF77">
    <property type="entry name" value="FI19380P1"/>
    <property type="match status" value="1"/>
</dbReference>
<dbReference type="InterPro" id="IPR000782">
    <property type="entry name" value="FAS1_domain"/>
</dbReference>
<organism evidence="2 3">
    <name type="scientific">Syncephalis pseudoplumigaleata</name>
    <dbReference type="NCBI Taxonomy" id="1712513"/>
    <lineage>
        <taxon>Eukaryota</taxon>
        <taxon>Fungi</taxon>
        <taxon>Fungi incertae sedis</taxon>
        <taxon>Zoopagomycota</taxon>
        <taxon>Zoopagomycotina</taxon>
        <taxon>Zoopagomycetes</taxon>
        <taxon>Zoopagales</taxon>
        <taxon>Piptocephalidaceae</taxon>
        <taxon>Syncephalis</taxon>
    </lineage>
</organism>
<feature type="domain" description="FAS1" evidence="1">
    <location>
        <begin position="14"/>
        <end position="185"/>
    </location>
</feature>
<dbReference type="Gene3D" id="2.30.180.10">
    <property type="entry name" value="FAS1 domain"/>
    <property type="match status" value="1"/>
</dbReference>
<proteinExistence type="predicted"/>
<protein>
    <submittedName>
        <fullName evidence="2">FAS1 domain-containing protein</fullName>
    </submittedName>
</protein>
<feature type="domain" description="FAS1" evidence="1">
    <location>
        <begin position="188"/>
        <end position="253"/>
    </location>
</feature>
<dbReference type="EMBL" id="KZ992272">
    <property type="protein sequence ID" value="RKP22310.1"/>
    <property type="molecule type" value="Genomic_DNA"/>
</dbReference>
<accession>A0A4P9YTY7</accession>
<dbReference type="SUPFAM" id="SSF82153">
    <property type="entry name" value="FAS1 domain"/>
    <property type="match status" value="2"/>
</dbReference>